<organism evidence="2 3">
    <name type="scientific">Roridomyces roridus</name>
    <dbReference type="NCBI Taxonomy" id="1738132"/>
    <lineage>
        <taxon>Eukaryota</taxon>
        <taxon>Fungi</taxon>
        <taxon>Dikarya</taxon>
        <taxon>Basidiomycota</taxon>
        <taxon>Agaricomycotina</taxon>
        <taxon>Agaricomycetes</taxon>
        <taxon>Agaricomycetidae</taxon>
        <taxon>Agaricales</taxon>
        <taxon>Marasmiineae</taxon>
        <taxon>Mycenaceae</taxon>
        <taxon>Roridomyces</taxon>
    </lineage>
</organism>
<evidence type="ECO:0000256" key="1">
    <source>
        <dbReference type="SAM" id="MobiDB-lite"/>
    </source>
</evidence>
<accession>A0AAD7B3H7</accession>
<evidence type="ECO:0000313" key="3">
    <source>
        <dbReference type="Proteomes" id="UP001221142"/>
    </source>
</evidence>
<dbReference type="AlphaFoldDB" id="A0AAD7B3H7"/>
<feature type="region of interest" description="Disordered" evidence="1">
    <location>
        <begin position="186"/>
        <end position="268"/>
    </location>
</feature>
<name>A0AAD7B3H7_9AGAR</name>
<proteinExistence type="predicted"/>
<dbReference type="EMBL" id="JARKIF010000039">
    <property type="protein sequence ID" value="KAJ7609660.1"/>
    <property type="molecule type" value="Genomic_DNA"/>
</dbReference>
<comment type="caution">
    <text evidence="2">The sequence shown here is derived from an EMBL/GenBank/DDBJ whole genome shotgun (WGS) entry which is preliminary data.</text>
</comment>
<dbReference type="Proteomes" id="UP001221142">
    <property type="component" value="Unassembled WGS sequence"/>
</dbReference>
<sequence>MPALSCKYTITCNGVVVTLESLDSLRILCDNGNEPPVEVTINAANLGEDIKPADVVTSVRRVSDTKDSVKIEVTKKEEETEIENLLKNKEDETRDETEEVPGHRAPSASAFTFPGWARAGMRPRANSFPPRGFLPSSAPFPPPVAAPPPAPVQQPPSLPPTPDFDSRIQPVNAFCFYTRPRNEEELQRALDSLTPEQAPWKRRRAGEADKSTKKKRRASDMEEEDRGEAASASGSGEDSEGSRSEGRGGKRAKKDGRVTRSGTKSRKR</sequence>
<protein>
    <submittedName>
        <fullName evidence="2">Uncharacterized protein</fullName>
    </submittedName>
</protein>
<reference evidence="2" key="1">
    <citation type="submission" date="2023-03" db="EMBL/GenBank/DDBJ databases">
        <title>Massive genome expansion in bonnet fungi (Mycena s.s.) driven by repeated elements and novel gene families across ecological guilds.</title>
        <authorList>
            <consortium name="Lawrence Berkeley National Laboratory"/>
            <person name="Harder C.B."/>
            <person name="Miyauchi S."/>
            <person name="Viragh M."/>
            <person name="Kuo A."/>
            <person name="Thoen E."/>
            <person name="Andreopoulos B."/>
            <person name="Lu D."/>
            <person name="Skrede I."/>
            <person name="Drula E."/>
            <person name="Henrissat B."/>
            <person name="Morin E."/>
            <person name="Kohler A."/>
            <person name="Barry K."/>
            <person name="LaButti K."/>
            <person name="Morin E."/>
            <person name="Salamov A."/>
            <person name="Lipzen A."/>
            <person name="Mereny Z."/>
            <person name="Hegedus B."/>
            <person name="Baldrian P."/>
            <person name="Stursova M."/>
            <person name="Weitz H."/>
            <person name="Taylor A."/>
            <person name="Grigoriev I.V."/>
            <person name="Nagy L.G."/>
            <person name="Martin F."/>
            <person name="Kauserud H."/>
        </authorList>
    </citation>
    <scope>NUCLEOTIDE SEQUENCE</scope>
    <source>
        <strain evidence="2">9284</strain>
    </source>
</reference>
<feature type="compositionally biased region" description="Pro residues" evidence="1">
    <location>
        <begin position="138"/>
        <end position="162"/>
    </location>
</feature>
<gene>
    <name evidence="2" type="ORF">FB45DRAFT_1038781</name>
</gene>
<keyword evidence="3" id="KW-1185">Reference proteome</keyword>
<feature type="region of interest" description="Disordered" evidence="1">
    <location>
        <begin position="88"/>
        <end position="167"/>
    </location>
</feature>
<evidence type="ECO:0000313" key="2">
    <source>
        <dbReference type="EMBL" id="KAJ7609660.1"/>
    </source>
</evidence>